<dbReference type="AlphaFoldDB" id="A0A084WMA3"/>
<proteinExistence type="predicted"/>
<evidence type="ECO:0000313" key="1">
    <source>
        <dbReference type="EMBL" id="KFB51347.1"/>
    </source>
</evidence>
<dbReference type="Proteomes" id="UP000030765">
    <property type="component" value="Unassembled WGS sequence"/>
</dbReference>
<evidence type="ECO:0000313" key="3">
    <source>
        <dbReference type="Proteomes" id="UP000030765"/>
    </source>
</evidence>
<reference evidence="1 3" key="1">
    <citation type="journal article" date="2014" name="BMC Genomics">
        <title>Genome sequence of Anopheles sinensis provides insight into genetics basis of mosquito competence for malaria parasites.</title>
        <authorList>
            <person name="Zhou D."/>
            <person name="Zhang D."/>
            <person name="Ding G."/>
            <person name="Shi L."/>
            <person name="Hou Q."/>
            <person name="Ye Y."/>
            <person name="Xu Y."/>
            <person name="Zhou H."/>
            <person name="Xiong C."/>
            <person name="Li S."/>
            <person name="Yu J."/>
            <person name="Hong S."/>
            <person name="Yu X."/>
            <person name="Zou P."/>
            <person name="Chen C."/>
            <person name="Chang X."/>
            <person name="Wang W."/>
            <person name="Lv Y."/>
            <person name="Sun Y."/>
            <person name="Ma L."/>
            <person name="Shen B."/>
            <person name="Zhu C."/>
        </authorList>
    </citation>
    <scope>NUCLEOTIDE SEQUENCE [LARGE SCALE GENOMIC DNA]</scope>
</reference>
<name>A0A084WMA3_ANOSI</name>
<accession>A0A084WMA3</accession>
<dbReference type="VEuPathDB" id="VectorBase:ASIC019407"/>
<protein>
    <submittedName>
        <fullName evidence="1 2">Dyak\GE10210-PA-like protein</fullName>
    </submittedName>
</protein>
<dbReference type="EMBL" id="KE525351">
    <property type="protein sequence ID" value="KFB51347.1"/>
    <property type="molecule type" value="Genomic_DNA"/>
</dbReference>
<keyword evidence="3" id="KW-1185">Reference proteome</keyword>
<dbReference type="EMBL" id="ATLV01024394">
    <property type="status" value="NOT_ANNOTATED_CDS"/>
    <property type="molecule type" value="Genomic_DNA"/>
</dbReference>
<reference evidence="2" key="2">
    <citation type="submission" date="2020-05" db="UniProtKB">
        <authorList>
            <consortium name="EnsemblMetazoa"/>
        </authorList>
    </citation>
    <scope>IDENTIFICATION</scope>
</reference>
<organism evidence="1">
    <name type="scientific">Anopheles sinensis</name>
    <name type="common">Mosquito</name>
    <dbReference type="NCBI Taxonomy" id="74873"/>
    <lineage>
        <taxon>Eukaryota</taxon>
        <taxon>Metazoa</taxon>
        <taxon>Ecdysozoa</taxon>
        <taxon>Arthropoda</taxon>
        <taxon>Hexapoda</taxon>
        <taxon>Insecta</taxon>
        <taxon>Pterygota</taxon>
        <taxon>Neoptera</taxon>
        <taxon>Endopterygota</taxon>
        <taxon>Diptera</taxon>
        <taxon>Nematocera</taxon>
        <taxon>Culicoidea</taxon>
        <taxon>Culicidae</taxon>
        <taxon>Anophelinae</taxon>
        <taxon>Anopheles</taxon>
    </lineage>
</organism>
<evidence type="ECO:0000313" key="2">
    <source>
        <dbReference type="EnsemblMetazoa" id="ASIC019407-PA"/>
    </source>
</evidence>
<dbReference type="EnsemblMetazoa" id="ASIC019407-RA">
    <property type="protein sequence ID" value="ASIC019407-PA"/>
    <property type="gene ID" value="ASIC019407"/>
</dbReference>
<sequence length="86" mass="9678">MAANPTMKLTVYGDGKNLPTVTRHAPRGMLTVNCEGEKVKMVKNDILPGSTNGKCKCNRNGKRLWELLCTVQSTVTRTDPRFRLWE</sequence>
<gene>
    <name evidence="1" type="ORF">ZHAS_00019407</name>
</gene>